<dbReference type="GO" id="GO:0050660">
    <property type="term" value="F:flavin adenine dinucleotide binding"/>
    <property type="evidence" value="ECO:0007669"/>
    <property type="project" value="InterPro"/>
</dbReference>
<dbReference type="InterPro" id="IPR012132">
    <property type="entry name" value="GMC_OxRdtase"/>
</dbReference>
<dbReference type="Pfam" id="PF05199">
    <property type="entry name" value="GMC_oxred_C"/>
    <property type="match status" value="1"/>
</dbReference>
<dbReference type="PANTHER" id="PTHR11552:SF210">
    <property type="entry name" value="GLUCOSE-METHANOL-CHOLINE OXIDOREDUCTASE N-TERMINAL DOMAIN-CONTAINING PROTEIN-RELATED"/>
    <property type="match status" value="1"/>
</dbReference>
<gene>
    <name evidence="3" type="ORF">DL764_001741</name>
</gene>
<comment type="caution">
    <text evidence="3">The sequence shown here is derived from an EMBL/GenBank/DDBJ whole genome shotgun (WGS) entry which is preliminary data.</text>
</comment>
<dbReference type="InterPro" id="IPR007867">
    <property type="entry name" value="GMC_OxRtase_C"/>
</dbReference>
<evidence type="ECO:0000256" key="1">
    <source>
        <dbReference type="ARBA" id="ARBA00010790"/>
    </source>
</evidence>
<dbReference type="PANTHER" id="PTHR11552">
    <property type="entry name" value="GLUCOSE-METHANOL-CHOLINE GMC OXIDOREDUCTASE"/>
    <property type="match status" value="1"/>
</dbReference>
<feature type="domain" description="Glucose-methanol-choline oxidoreductase C-terminal" evidence="2">
    <location>
        <begin position="141"/>
        <end position="253"/>
    </location>
</feature>
<protein>
    <recommendedName>
        <fullName evidence="2">Glucose-methanol-choline oxidoreductase C-terminal domain-containing protein</fullName>
    </recommendedName>
</protein>
<dbReference type="Gene3D" id="3.50.50.60">
    <property type="entry name" value="FAD/NAD(P)-binding domain"/>
    <property type="match status" value="2"/>
</dbReference>
<dbReference type="AlphaFoldDB" id="A0A4Q4TNB8"/>
<comment type="similarity">
    <text evidence="1">Belongs to the GMC oxidoreductase family.</text>
</comment>
<dbReference type="InterPro" id="IPR036188">
    <property type="entry name" value="FAD/NAD-bd_sf"/>
</dbReference>
<organism evidence="3 4">
    <name type="scientific">Monosporascus ibericus</name>
    <dbReference type="NCBI Taxonomy" id="155417"/>
    <lineage>
        <taxon>Eukaryota</taxon>
        <taxon>Fungi</taxon>
        <taxon>Dikarya</taxon>
        <taxon>Ascomycota</taxon>
        <taxon>Pezizomycotina</taxon>
        <taxon>Sordariomycetes</taxon>
        <taxon>Xylariomycetidae</taxon>
        <taxon>Xylariales</taxon>
        <taxon>Xylariales incertae sedis</taxon>
        <taxon>Monosporascus</taxon>
    </lineage>
</organism>
<evidence type="ECO:0000313" key="4">
    <source>
        <dbReference type="Proteomes" id="UP000293360"/>
    </source>
</evidence>
<sequence>MEPESFDFVIVGGVIAGLVLPARLSEDASTQVPVIQAGEDRTTDPRVNIPTMCPALLGTSADWNFKTVPLEGLGLYHREGPEPRVHFNFLSPKKTMSGLRSFAGNAYLEPARARSNLTIWTQTVAERVGSLCTAPSHLPPRGSVHVRSPSPSSPGLAINPRYLTEPLGVEVFARRLQFVETITMTDPLASQLRLDGKRSPDAPPAGAFADLNVVEDYIRNTAVGAHRFTSTCAMMPREIGGVVDAQLRVYGVPEPARV</sequence>
<dbReference type="Gene3D" id="3.30.560.10">
    <property type="entry name" value="Glucose Oxidase, domain 3"/>
    <property type="match status" value="2"/>
</dbReference>
<dbReference type="OrthoDB" id="269227at2759"/>
<dbReference type="EMBL" id="QJNU01000056">
    <property type="protein sequence ID" value="RYP08721.1"/>
    <property type="molecule type" value="Genomic_DNA"/>
</dbReference>
<keyword evidence="4" id="KW-1185">Reference proteome</keyword>
<evidence type="ECO:0000259" key="2">
    <source>
        <dbReference type="Pfam" id="PF05199"/>
    </source>
</evidence>
<dbReference type="SUPFAM" id="SSF51905">
    <property type="entry name" value="FAD/NAD(P)-binding domain"/>
    <property type="match status" value="1"/>
</dbReference>
<name>A0A4Q4TNB8_9PEZI</name>
<dbReference type="Proteomes" id="UP000293360">
    <property type="component" value="Unassembled WGS sequence"/>
</dbReference>
<dbReference type="STRING" id="155417.A0A4Q4TNB8"/>
<evidence type="ECO:0000313" key="3">
    <source>
        <dbReference type="EMBL" id="RYP08721.1"/>
    </source>
</evidence>
<reference evidence="3 4" key="1">
    <citation type="submission" date="2018-06" db="EMBL/GenBank/DDBJ databases">
        <title>Complete Genomes of Monosporascus.</title>
        <authorList>
            <person name="Robinson A.J."/>
            <person name="Natvig D.O."/>
        </authorList>
    </citation>
    <scope>NUCLEOTIDE SEQUENCE [LARGE SCALE GENOMIC DNA]</scope>
    <source>
        <strain evidence="3 4">CBS 110550</strain>
    </source>
</reference>
<proteinExistence type="inferred from homology"/>
<accession>A0A4Q4TNB8</accession>
<dbReference type="GO" id="GO:0016614">
    <property type="term" value="F:oxidoreductase activity, acting on CH-OH group of donors"/>
    <property type="evidence" value="ECO:0007669"/>
    <property type="project" value="InterPro"/>
</dbReference>